<dbReference type="KEGG" id="bti:BTG_01750"/>
<evidence type="ECO:0000259" key="1">
    <source>
        <dbReference type="Pfam" id="PF18735"/>
    </source>
</evidence>
<name>A0A9W3NVH2_BACTU</name>
<dbReference type="AlphaFoldDB" id="A0A9W3NVH2"/>
<dbReference type="EMBL" id="CP003752">
    <property type="protein sequence ID" value="AFQ13855.1"/>
    <property type="molecule type" value="Genomic_DNA"/>
</dbReference>
<feature type="domain" description="RiboL-PSP-HEPN" evidence="1">
    <location>
        <begin position="62"/>
        <end position="251"/>
    </location>
</feature>
<accession>A0A9W3NVH2</accession>
<proteinExistence type="predicted"/>
<dbReference type="RefSeq" id="WP_000843804.1">
    <property type="nucleotide sequence ID" value="NC_018500.1"/>
</dbReference>
<organism evidence="2 3">
    <name type="scientific">Bacillus thuringiensis HD-771</name>
    <dbReference type="NCBI Taxonomy" id="1218175"/>
    <lineage>
        <taxon>Bacteria</taxon>
        <taxon>Bacillati</taxon>
        <taxon>Bacillota</taxon>
        <taxon>Bacilli</taxon>
        <taxon>Bacillales</taxon>
        <taxon>Bacillaceae</taxon>
        <taxon>Bacillus</taxon>
        <taxon>Bacillus cereus group</taxon>
    </lineage>
</organism>
<protein>
    <recommendedName>
        <fullName evidence="1">RiboL-PSP-HEPN domain-containing protein</fullName>
    </recommendedName>
</protein>
<sequence length="368" mass="42998">MKSVLIELKNGLEEIRKFIENSKMQNQLFVNYKRSENNDLILKPEEVEVEFRNFVLHYESFNNKKIFEYNTIIISLYGYFENFIEELIKAYIQSLRSFISEFQDMPQNIVENHNQLSAQLIQNISIPKYQGIVSEEKIVSNMASCLSGEYYTINVDAYTYHKANFRENVINEFFSKVGIENISSLILRYPLFNDYLIENEIDKSIAFNIINDLADRRNQVAHGSVDSILDKDILSQYVEFLDIYCNSLYSVLFMNTLNYRVSKNIHQYCLHSPIEVFGRAIVCFKIVNTHIQLGDTLYAKTNNLAEPIRYGTIISMRLNDVEVSEVKEDQEGLISIKVDCKVNMSYEYFIPKNVTHNNELFPQQAIVN</sequence>
<reference evidence="2 3" key="1">
    <citation type="submission" date="2012-08" db="EMBL/GenBank/DDBJ databases">
        <authorList>
            <person name="Doggett N."/>
            <person name="Teshima H."/>
            <person name="Bruce D."/>
            <person name="Detter J.C."/>
            <person name="Johnson S.L."/>
            <person name="Han C."/>
        </authorList>
    </citation>
    <scope>NUCLEOTIDE SEQUENCE [LARGE SCALE GENOMIC DNA]</scope>
    <source>
        <strain evidence="2 3">HD-771</strain>
    </source>
</reference>
<evidence type="ECO:0000313" key="3">
    <source>
        <dbReference type="Proteomes" id="UP000005259"/>
    </source>
</evidence>
<dbReference type="Pfam" id="PF18735">
    <property type="entry name" value="HEPN_RiboL-PSP"/>
    <property type="match status" value="1"/>
</dbReference>
<gene>
    <name evidence="2" type="ORF">BTG_01750</name>
</gene>
<dbReference type="Proteomes" id="UP000005259">
    <property type="component" value="Chromosome"/>
</dbReference>
<evidence type="ECO:0000313" key="2">
    <source>
        <dbReference type="EMBL" id="AFQ13855.1"/>
    </source>
</evidence>
<dbReference type="InterPro" id="IPR041519">
    <property type="entry name" value="HEPN_RiboL-PSP"/>
</dbReference>